<sequence length="116" mass="13142">MSASTSNAEYMAGHGFVKDEKIMAGSRPMWPATAFDRDPNCYFYWVMGSLIGSAVIHHVISPWIFGRFLPTYAILPKKRRMEWDSRVLSTLHAICVCHFAFSCLLNDPGVWTQPVT</sequence>
<keyword evidence="1" id="KW-0472">Membrane</keyword>
<comment type="caution">
    <text evidence="2">The sequence shown here is derived from an EMBL/GenBank/DDBJ whole genome shotgun (WGS) entry which is preliminary data.</text>
</comment>
<dbReference type="AlphaFoldDB" id="A0ABD2PM07"/>
<evidence type="ECO:0000313" key="3">
    <source>
        <dbReference type="Proteomes" id="UP001626550"/>
    </source>
</evidence>
<keyword evidence="1" id="KW-0812">Transmembrane</keyword>
<evidence type="ECO:0000313" key="2">
    <source>
        <dbReference type="EMBL" id="KAL3308359.1"/>
    </source>
</evidence>
<reference evidence="2 3" key="1">
    <citation type="submission" date="2024-11" db="EMBL/GenBank/DDBJ databases">
        <title>Adaptive evolution of stress response genes in parasites aligns with host niche diversity.</title>
        <authorList>
            <person name="Hahn C."/>
            <person name="Resl P."/>
        </authorList>
    </citation>
    <scope>NUCLEOTIDE SEQUENCE [LARGE SCALE GENOMIC DNA]</scope>
    <source>
        <strain evidence="2">EGGRZ-B1_66</strain>
        <tissue evidence="2">Body</tissue>
    </source>
</reference>
<name>A0ABD2PM07_9PLAT</name>
<organism evidence="2 3">
    <name type="scientific">Cichlidogyrus casuarinus</name>
    <dbReference type="NCBI Taxonomy" id="1844966"/>
    <lineage>
        <taxon>Eukaryota</taxon>
        <taxon>Metazoa</taxon>
        <taxon>Spiralia</taxon>
        <taxon>Lophotrochozoa</taxon>
        <taxon>Platyhelminthes</taxon>
        <taxon>Monogenea</taxon>
        <taxon>Monopisthocotylea</taxon>
        <taxon>Dactylogyridea</taxon>
        <taxon>Ancyrocephalidae</taxon>
        <taxon>Cichlidogyrus</taxon>
    </lineage>
</organism>
<feature type="transmembrane region" description="Helical" evidence="1">
    <location>
        <begin position="42"/>
        <end position="66"/>
    </location>
</feature>
<evidence type="ECO:0000256" key="1">
    <source>
        <dbReference type="SAM" id="Phobius"/>
    </source>
</evidence>
<gene>
    <name evidence="2" type="ORF">Ciccas_013113</name>
</gene>
<proteinExistence type="predicted"/>
<protein>
    <submittedName>
        <fullName evidence="2">Uncharacterized protein</fullName>
    </submittedName>
</protein>
<keyword evidence="3" id="KW-1185">Reference proteome</keyword>
<accession>A0ABD2PM07</accession>
<dbReference type="EMBL" id="JBJKFK010005370">
    <property type="protein sequence ID" value="KAL3308359.1"/>
    <property type="molecule type" value="Genomic_DNA"/>
</dbReference>
<keyword evidence="1" id="KW-1133">Transmembrane helix</keyword>
<dbReference type="Proteomes" id="UP001626550">
    <property type="component" value="Unassembled WGS sequence"/>
</dbReference>